<keyword evidence="3 5" id="KW-0133">Cell shape</keyword>
<dbReference type="GO" id="GO:0005886">
    <property type="term" value="C:plasma membrane"/>
    <property type="evidence" value="ECO:0007669"/>
    <property type="project" value="TreeGrafter"/>
</dbReference>
<sequence length="281" mass="31622">MKTRNIIAICLFLVLAGGVVSLSPRVTRQMQYVYHSVMSPFVKAGSESERAIQQFFEDYRTVEELTAENARLKEELRIKSLYSSDREEVYNENRQLSNALNFKRRAFFDLIPSVVIERQRATWWNTVVIDKGSKHGVQADSAVVSPDGLVGRVLLVRPETSDVILLTDENCKVAGRTEGSYSIRGLVAGQRGNFSASPDLTMRPLELGTRLEAGKKIYSIGIDLFPKNFLIGEVVGTEDRDFFTEARIKPAVDFENLEHVFIVKTKPEDRNAAQREADSEG</sequence>
<proteinExistence type="inferred from homology"/>
<evidence type="ECO:0000256" key="4">
    <source>
        <dbReference type="ARBA" id="ARBA00032089"/>
    </source>
</evidence>
<dbReference type="AlphaFoldDB" id="A0A6B3L951"/>
<dbReference type="PANTHER" id="PTHR34138:SF1">
    <property type="entry name" value="CELL SHAPE-DETERMINING PROTEIN MREC"/>
    <property type="match status" value="1"/>
</dbReference>
<dbReference type="NCBIfam" id="TIGR00219">
    <property type="entry name" value="mreC"/>
    <property type="match status" value="1"/>
</dbReference>
<comment type="function">
    <text evidence="5">Involved in formation and maintenance of cell shape.</text>
</comment>
<evidence type="ECO:0000313" key="8">
    <source>
        <dbReference type="Proteomes" id="UP000475117"/>
    </source>
</evidence>
<dbReference type="InterPro" id="IPR042175">
    <property type="entry name" value="Cell/Rod_MreC_2"/>
</dbReference>
<dbReference type="EMBL" id="CP066776">
    <property type="protein sequence ID" value="QQL43747.1"/>
    <property type="molecule type" value="Genomic_DNA"/>
</dbReference>
<dbReference type="RefSeq" id="WP_164361659.1">
    <property type="nucleotide sequence ID" value="NZ_CP066776.1"/>
</dbReference>
<evidence type="ECO:0000256" key="2">
    <source>
        <dbReference type="ARBA" id="ARBA00013855"/>
    </source>
</evidence>
<dbReference type="Proteomes" id="UP000475117">
    <property type="component" value="Chromosome"/>
</dbReference>
<dbReference type="PIRSF" id="PIRSF038471">
    <property type="entry name" value="MreC"/>
    <property type="match status" value="1"/>
</dbReference>
<feature type="domain" description="Rod shape-determining protein MreC beta-barrel core" evidence="6">
    <location>
        <begin position="115"/>
        <end position="264"/>
    </location>
</feature>
<dbReference type="KEGG" id="soa:G3M56_007485"/>
<comment type="similarity">
    <text evidence="1 5">Belongs to the MreC family.</text>
</comment>
<dbReference type="InterPro" id="IPR055342">
    <property type="entry name" value="MreC_beta-barrel_core"/>
</dbReference>
<dbReference type="InterPro" id="IPR042177">
    <property type="entry name" value="Cell/Rod_1"/>
</dbReference>
<dbReference type="InterPro" id="IPR007221">
    <property type="entry name" value="MreC"/>
</dbReference>
<evidence type="ECO:0000313" key="7">
    <source>
        <dbReference type="EMBL" id="QQL43747.1"/>
    </source>
</evidence>
<evidence type="ECO:0000256" key="5">
    <source>
        <dbReference type="PIRNR" id="PIRNR038471"/>
    </source>
</evidence>
<keyword evidence="8" id="KW-1185">Reference proteome</keyword>
<name>A0A6B3L951_9BACT</name>
<organism evidence="7 8">
    <name type="scientific">Sulfuriroseicoccus oceanibius</name>
    <dbReference type="NCBI Taxonomy" id="2707525"/>
    <lineage>
        <taxon>Bacteria</taxon>
        <taxon>Pseudomonadati</taxon>
        <taxon>Verrucomicrobiota</taxon>
        <taxon>Verrucomicrobiia</taxon>
        <taxon>Verrucomicrobiales</taxon>
        <taxon>Verrucomicrobiaceae</taxon>
        <taxon>Sulfuriroseicoccus</taxon>
    </lineage>
</organism>
<evidence type="ECO:0000256" key="1">
    <source>
        <dbReference type="ARBA" id="ARBA00009369"/>
    </source>
</evidence>
<protein>
    <recommendedName>
        <fullName evidence="2 5">Cell shape-determining protein MreC</fullName>
    </recommendedName>
    <alternativeName>
        <fullName evidence="4 5">Cell shape protein MreC</fullName>
    </alternativeName>
</protein>
<dbReference type="Gene3D" id="2.40.10.350">
    <property type="entry name" value="Rod shape-determining protein MreC, domain 2"/>
    <property type="match status" value="1"/>
</dbReference>
<evidence type="ECO:0000256" key="3">
    <source>
        <dbReference type="ARBA" id="ARBA00022960"/>
    </source>
</evidence>
<gene>
    <name evidence="7" type="primary">mreC</name>
    <name evidence="7" type="ORF">G3M56_007485</name>
</gene>
<dbReference type="Gene3D" id="2.40.10.340">
    <property type="entry name" value="Rod shape-determining protein MreC, domain 1"/>
    <property type="match status" value="1"/>
</dbReference>
<dbReference type="Pfam" id="PF04085">
    <property type="entry name" value="MreC"/>
    <property type="match status" value="1"/>
</dbReference>
<dbReference type="GO" id="GO:0008360">
    <property type="term" value="P:regulation of cell shape"/>
    <property type="evidence" value="ECO:0007669"/>
    <property type="project" value="UniProtKB-KW"/>
</dbReference>
<dbReference type="PANTHER" id="PTHR34138">
    <property type="entry name" value="CELL SHAPE-DETERMINING PROTEIN MREC"/>
    <property type="match status" value="1"/>
</dbReference>
<evidence type="ECO:0000259" key="6">
    <source>
        <dbReference type="Pfam" id="PF04085"/>
    </source>
</evidence>
<accession>A0A6B3L951</accession>
<reference evidence="7 8" key="1">
    <citation type="submission" date="2020-12" db="EMBL/GenBank/DDBJ databases">
        <title>Sulforoseuscoccus oceanibium gen. nov., sp. nov., a representative of the phylum Verrucomicrobia with special cytoplasmic membrane, and proposal of Sulforoseuscoccusaceae fam. nov.</title>
        <authorList>
            <person name="Xi F."/>
        </authorList>
    </citation>
    <scope>NUCLEOTIDE SEQUENCE [LARGE SCALE GENOMIC DNA]</scope>
    <source>
        <strain evidence="7 8">T37</strain>
    </source>
</reference>